<dbReference type="Proteomes" id="UP001597545">
    <property type="component" value="Unassembled WGS sequence"/>
</dbReference>
<evidence type="ECO:0008006" key="4">
    <source>
        <dbReference type="Google" id="ProtNLM"/>
    </source>
</evidence>
<keyword evidence="1" id="KW-0732">Signal</keyword>
<evidence type="ECO:0000256" key="1">
    <source>
        <dbReference type="SAM" id="SignalP"/>
    </source>
</evidence>
<evidence type="ECO:0000313" key="3">
    <source>
        <dbReference type="Proteomes" id="UP001597545"/>
    </source>
</evidence>
<dbReference type="RefSeq" id="WP_380906175.1">
    <property type="nucleotide sequence ID" value="NZ_JBHUEG010000018.1"/>
</dbReference>
<gene>
    <name evidence="2" type="ORF">ACFSR5_19485</name>
</gene>
<keyword evidence="3" id="KW-1185">Reference proteome</keyword>
<evidence type="ECO:0000313" key="2">
    <source>
        <dbReference type="EMBL" id="MFD2549836.1"/>
    </source>
</evidence>
<accession>A0ABW5KLI4</accession>
<organism evidence="2 3">
    <name type="scientific">Sphingobacterium suaedae</name>
    <dbReference type="NCBI Taxonomy" id="1686402"/>
    <lineage>
        <taxon>Bacteria</taxon>
        <taxon>Pseudomonadati</taxon>
        <taxon>Bacteroidota</taxon>
        <taxon>Sphingobacteriia</taxon>
        <taxon>Sphingobacteriales</taxon>
        <taxon>Sphingobacteriaceae</taxon>
        <taxon>Sphingobacterium</taxon>
    </lineage>
</organism>
<feature type="signal peptide" evidence="1">
    <location>
        <begin position="1"/>
        <end position="21"/>
    </location>
</feature>
<proteinExistence type="predicted"/>
<reference evidence="3" key="1">
    <citation type="journal article" date="2019" name="Int. J. Syst. Evol. Microbiol.">
        <title>The Global Catalogue of Microorganisms (GCM) 10K type strain sequencing project: providing services to taxonomists for standard genome sequencing and annotation.</title>
        <authorList>
            <consortium name="The Broad Institute Genomics Platform"/>
            <consortium name="The Broad Institute Genome Sequencing Center for Infectious Disease"/>
            <person name="Wu L."/>
            <person name="Ma J."/>
        </authorList>
    </citation>
    <scope>NUCLEOTIDE SEQUENCE [LARGE SCALE GENOMIC DNA]</scope>
    <source>
        <strain evidence="3">KCTC 42662</strain>
    </source>
</reference>
<dbReference type="EMBL" id="JBHULR010000021">
    <property type="protein sequence ID" value="MFD2549836.1"/>
    <property type="molecule type" value="Genomic_DNA"/>
</dbReference>
<sequence>MILRKIITLGLFLCSSISMFAQDSFENSLLYNRKKKLYPLYNELMKSASSIKVIDESGKLVVKSPRKNLKGEATFVYEVEDDGSLINVYMTEFWCYSTVNSETIVKDYIIFVDDKDVGFDQKKMQQYEFGPNAEELINFLFDYVKTYRKFKVIQPRERNLKYQRVRFE</sequence>
<name>A0ABW5KLI4_9SPHI</name>
<protein>
    <recommendedName>
        <fullName evidence="4">DUF4468 domain-containing protein</fullName>
    </recommendedName>
</protein>
<comment type="caution">
    <text evidence="2">The sequence shown here is derived from an EMBL/GenBank/DDBJ whole genome shotgun (WGS) entry which is preliminary data.</text>
</comment>
<feature type="chain" id="PRO_5046519545" description="DUF4468 domain-containing protein" evidence="1">
    <location>
        <begin position="22"/>
        <end position="168"/>
    </location>
</feature>